<organism evidence="2">
    <name type="scientific">Timema douglasi</name>
    <name type="common">Walking stick</name>
    <dbReference type="NCBI Taxonomy" id="61478"/>
    <lineage>
        <taxon>Eukaryota</taxon>
        <taxon>Metazoa</taxon>
        <taxon>Ecdysozoa</taxon>
        <taxon>Arthropoda</taxon>
        <taxon>Hexapoda</taxon>
        <taxon>Insecta</taxon>
        <taxon>Pterygota</taxon>
        <taxon>Neoptera</taxon>
        <taxon>Polyneoptera</taxon>
        <taxon>Phasmatodea</taxon>
        <taxon>Timematodea</taxon>
        <taxon>Timematoidea</taxon>
        <taxon>Timematidae</taxon>
        <taxon>Timema</taxon>
    </lineage>
</organism>
<accession>A0A7R8ZBU8</accession>
<protein>
    <recommendedName>
        <fullName evidence="3">Transglutaminase-like domain-containing protein</fullName>
    </recommendedName>
</protein>
<sequence>MYESEKVPECLMSPTAVLSIQEGYCFEYSTLLVSILIGSGYDAYVVSGYATREFCMNDQSMVDCPHLVKELETDDSGDGYSGDFRGGVVKGGGGWYGARKCGGGLGNTATTSPCTQHIPYHTGQTRLINPSNHQEPTCPGWRGGGVGDWISYSPTSLEPKKRGQEDGRRGGGKPTANQRARRLGRSRDQFQPVTEVGVGERSSSERNPTSFWQAQLPELQKIHPHRKERGLKSQAYATPPET</sequence>
<reference evidence="2" key="1">
    <citation type="submission" date="2020-11" db="EMBL/GenBank/DDBJ databases">
        <authorList>
            <person name="Tran Van P."/>
        </authorList>
    </citation>
    <scope>NUCLEOTIDE SEQUENCE</scope>
</reference>
<feature type="compositionally biased region" description="Basic and acidic residues" evidence="1">
    <location>
        <begin position="158"/>
        <end position="169"/>
    </location>
</feature>
<dbReference type="SUPFAM" id="SSF54001">
    <property type="entry name" value="Cysteine proteinases"/>
    <property type="match status" value="1"/>
</dbReference>
<proteinExistence type="predicted"/>
<dbReference type="GO" id="GO:0030317">
    <property type="term" value="P:flagellated sperm motility"/>
    <property type="evidence" value="ECO:0007669"/>
    <property type="project" value="TreeGrafter"/>
</dbReference>
<dbReference type="InterPro" id="IPR033551">
    <property type="entry name" value="DRC7/lobo"/>
</dbReference>
<feature type="region of interest" description="Disordered" evidence="1">
    <location>
        <begin position="149"/>
        <end position="242"/>
    </location>
</feature>
<dbReference type="GO" id="GO:0031514">
    <property type="term" value="C:motile cilium"/>
    <property type="evidence" value="ECO:0007669"/>
    <property type="project" value="TreeGrafter"/>
</dbReference>
<dbReference type="AlphaFoldDB" id="A0A7R8ZBU8"/>
<dbReference type="PANTHER" id="PTHR35249:SF2">
    <property type="entry name" value="DYNEIN REGULATORY COMPLEX SUBUNIT 7"/>
    <property type="match status" value="1"/>
</dbReference>
<dbReference type="EMBL" id="OA571149">
    <property type="protein sequence ID" value="CAD7203790.1"/>
    <property type="molecule type" value="Genomic_DNA"/>
</dbReference>
<name>A0A7R8ZBU8_TIMDO</name>
<evidence type="ECO:0000313" key="2">
    <source>
        <dbReference type="EMBL" id="CAD7203790.1"/>
    </source>
</evidence>
<dbReference type="PANTHER" id="PTHR35249">
    <property type="entry name" value="DYNEIN REGULATORY COMPLEX SUBUNIT 7"/>
    <property type="match status" value="1"/>
</dbReference>
<evidence type="ECO:0000256" key="1">
    <source>
        <dbReference type="SAM" id="MobiDB-lite"/>
    </source>
</evidence>
<evidence type="ECO:0008006" key="3">
    <source>
        <dbReference type="Google" id="ProtNLM"/>
    </source>
</evidence>
<gene>
    <name evidence="2" type="ORF">TDIB3V08_LOCUS9955</name>
</gene>
<dbReference type="InterPro" id="IPR038765">
    <property type="entry name" value="Papain-like_cys_pep_sf"/>
</dbReference>